<proteinExistence type="inferred from homology"/>
<dbReference type="Proteomes" id="UP000776983">
    <property type="component" value="Unassembled WGS sequence"/>
</dbReference>
<keyword evidence="10" id="KW-1185">Reference proteome</keyword>
<keyword evidence="6 8" id="KW-1133">Transmembrane helix</keyword>
<dbReference type="PANTHER" id="PTHR37484">
    <property type="entry name" value="ROD SHAPE-DETERMINING PROTEIN MRED"/>
    <property type="match status" value="1"/>
</dbReference>
<dbReference type="RefSeq" id="WP_226954072.1">
    <property type="nucleotide sequence ID" value="NZ_JACDXW010000003.1"/>
</dbReference>
<evidence type="ECO:0000256" key="6">
    <source>
        <dbReference type="ARBA" id="ARBA00022989"/>
    </source>
</evidence>
<evidence type="ECO:0000256" key="4">
    <source>
        <dbReference type="ARBA" id="ARBA00022692"/>
    </source>
</evidence>
<reference evidence="9 10" key="1">
    <citation type="submission" date="2020-07" db="EMBL/GenBank/DDBJ databases">
        <title>Pusillimonas sp. nov., isolated from poultry manure in Taiwan.</title>
        <authorList>
            <person name="Lin S.-Y."/>
            <person name="Tang Y.-S."/>
            <person name="Young C.-C."/>
        </authorList>
    </citation>
    <scope>NUCLEOTIDE SEQUENCE [LARGE SCALE GENOMIC DNA]</scope>
    <source>
        <strain evidence="9 10">CC-YST705</strain>
    </source>
</reference>
<keyword evidence="7 8" id="KW-0472">Membrane</keyword>
<name>A0ABS8CCE1_9BURK</name>
<evidence type="ECO:0000256" key="8">
    <source>
        <dbReference type="SAM" id="Phobius"/>
    </source>
</evidence>
<gene>
    <name evidence="9" type="primary">mreD</name>
    <name evidence="9" type="ORF">H0484_08040</name>
</gene>
<evidence type="ECO:0000256" key="7">
    <source>
        <dbReference type="ARBA" id="ARBA00023136"/>
    </source>
</evidence>
<keyword evidence="5" id="KW-0133">Cell shape</keyword>
<dbReference type="PANTHER" id="PTHR37484:SF1">
    <property type="entry name" value="ROD SHAPE-DETERMINING PROTEIN MRED"/>
    <property type="match status" value="1"/>
</dbReference>
<evidence type="ECO:0000256" key="5">
    <source>
        <dbReference type="ARBA" id="ARBA00022960"/>
    </source>
</evidence>
<evidence type="ECO:0000313" key="10">
    <source>
        <dbReference type="Proteomes" id="UP000776983"/>
    </source>
</evidence>
<evidence type="ECO:0000313" key="9">
    <source>
        <dbReference type="EMBL" id="MCB5363698.1"/>
    </source>
</evidence>
<evidence type="ECO:0000256" key="3">
    <source>
        <dbReference type="ARBA" id="ARBA00022475"/>
    </source>
</evidence>
<comment type="similarity">
    <text evidence="2">Belongs to the MreD family.</text>
</comment>
<keyword evidence="4 8" id="KW-0812">Transmembrane</keyword>
<feature type="transmembrane region" description="Helical" evidence="8">
    <location>
        <begin position="154"/>
        <end position="174"/>
    </location>
</feature>
<dbReference type="NCBIfam" id="TIGR03426">
    <property type="entry name" value="shape_MreD"/>
    <property type="match status" value="1"/>
</dbReference>
<dbReference type="EMBL" id="JACDXW010000003">
    <property type="protein sequence ID" value="MCB5363698.1"/>
    <property type="molecule type" value="Genomic_DNA"/>
</dbReference>
<accession>A0ABS8CCE1</accession>
<dbReference type="InterPro" id="IPR007227">
    <property type="entry name" value="Cell_shape_determining_MreD"/>
</dbReference>
<feature type="transmembrane region" description="Helical" evidence="8">
    <location>
        <begin position="33"/>
        <end position="49"/>
    </location>
</feature>
<organism evidence="9 10">
    <name type="scientific">Mesopusillimonas faecipullorum</name>
    <dbReference type="NCBI Taxonomy" id="2755040"/>
    <lineage>
        <taxon>Bacteria</taxon>
        <taxon>Pseudomonadati</taxon>
        <taxon>Pseudomonadota</taxon>
        <taxon>Betaproteobacteria</taxon>
        <taxon>Burkholderiales</taxon>
        <taxon>Alcaligenaceae</taxon>
        <taxon>Mesopusillimonas</taxon>
    </lineage>
</organism>
<protein>
    <submittedName>
        <fullName evidence="9">Rod shape-determining protein MreD</fullName>
    </submittedName>
</protein>
<evidence type="ECO:0000256" key="1">
    <source>
        <dbReference type="ARBA" id="ARBA00004651"/>
    </source>
</evidence>
<dbReference type="Pfam" id="PF04093">
    <property type="entry name" value="MreD"/>
    <property type="match status" value="1"/>
</dbReference>
<comment type="caution">
    <text evidence="9">The sequence shown here is derived from an EMBL/GenBank/DDBJ whole genome shotgun (WGS) entry which is preliminary data.</text>
</comment>
<feature type="transmembrane region" description="Helical" evidence="8">
    <location>
        <begin position="124"/>
        <end position="142"/>
    </location>
</feature>
<evidence type="ECO:0000256" key="2">
    <source>
        <dbReference type="ARBA" id="ARBA00007776"/>
    </source>
</evidence>
<dbReference type="PIRSF" id="PIRSF018472">
    <property type="entry name" value="MreD_proteobac"/>
    <property type="match status" value="1"/>
</dbReference>
<sequence>MKQATPQPVRRSSLSSLEPIDTAPFRKPSSARFVWASLLLVWLISLLPWRSWPPAPDLLMLVMVFWALNEPRFVGLTVAFVFGLLMDVHDSGLLGGHVLTYVLATYGAIVLHKRLQLFGSVVQAIHMLPVFVVAMMIPHLLQSWLMGAWPGWDWLWSALITTALWPVADILLHLPQRREDEINSGAA</sequence>
<comment type="subcellular location">
    <subcellularLocation>
        <location evidence="1">Cell membrane</location>
        <topology evidence="1">Multi-pass membrane protein</topology>
    </subcellularLocation>
</comment>
<dbReference type="InterPro" id="IPR026034">
    <property type="entry name" value="MreD_proteobac"/>
</dbReference>
<keyword evidence="3" id="KW-1003">Cell membrane</keyword>
<feature type="transmembrane region" description="Helical" evidence="8">
    <location>
        <begin position="92"/>
        <end position="112"/>
    </location>
</feature>